<evidence type="ECO:0000256" key="7">
    <source>
        <dbReference type="ARBA" id="ARBA00022798"/>
    </source>
</evidence>
<dbReference type="GO" id="GO:0046167">
    <property type="term" value="P:glycerol-3-phosphate biosynthetic process"/>
    <property type="evidence" value="ECO:0007669"/>
    <property type="project" value="TreeGrafter"/>
</dbReference>
<evidence type="ECO:0000256" key="6">
    <source>
        <dbReference type="ARBA" id="ARBA00022777"/>
    </source>
</evidence>
<feature type="domain" description="Carbohydrate kinase FGGY N-terminal" evidence="13">
    <location>
        <begin position="4"/>
        <end position="254"/>
    </location>
</feature>
<evidence type="ECO:0000313" key="15">
    <source>
        <dbReference type="Proteomes" id="UP000887566"/>
    </source>
</evidence>
<dbReference type="FunFam" id="3.30.420.40:FF:000108">
    <property type="entry name" value="Glycerol kinase, glycosomal"/>
    <property type="match status" value="1"/>
</dbReference>
<dbReference type="InterPro" id="IPR043129">
    <property type="entry name" value="ATPase_NBD"/>
</dbReference>
<evidence type="ECO:0000256" key="9">
    <source>
        <dbReference type="ARBA" id="ARBA00043149"/>
    </source>
</evidence>
<evidence type="ECO:0000259" key="13">
    <source>
        <dbReference type="Pfam" id="PF00370"/>
    </source>
</evidence>
<evidence type="ECO:0000256" key="12">
    <source>
        <dbReference type="RuleBase" id="RU003733"/>
    </source>
</evidence>
<comment type="similarity">
    <text evidence="2 12">Belongs to the FGGY kinase family.</text>
</comment>
<dbReference type="PROSITE" id="PS00445">
    <property type="entry name" value="FGGY_KINASES_2"/>
    <property type="match status" value="1"/>
</dbReference>
<dbReference type="WBParaSite" id="PSAMB.scaffold903size77254.g9608.t1">
    <property type="protein sequence ID" value="PSAMB.scaffold903size77254.g9608.t1"/>
    <property type="gene ID" value="PSAMB.scaffold903size77254.g9608"/>
</dbReference>
<evidence type="ECO:0000256" key="2">
    <source>
        <dbReference type="ARBA" id="ARBA00009156"/>
    </source>
</evidence>
<dbReference type="CDD" id="cd07792">
    <property type="entry name" value="ASKHA_NBD_FGGY_GK1-3-like"/>
    <property type="match status" value="1"/>
</dbReference>
<organism evidence="15 16">
    <name type="scientific">Plectus sambesii</name>
    <dbReference type="NCBI Taxonomy" id="2011161"/>
    <lineage>
        <taxon>Eukaryota</taxon>
        <taxon>Metazoa</taxon>
        <taxon>Ecdysozoa</taxon>
        <taxon>Nematoda</taxon>
        <taxon>Chromadorea</taxon>
        <taxon>Plectida</taxon>
        <taxon>Plectina</taxon>
        <taxon>Plectoidea</taxon>
        <taxon>Plectidae</taxon>
        <taxon>Plectus</taxon>
    </lineage>
</organism>
<dbReference type="Pfam" id="PF02782">
    <property type="entry name" value="FGGY_C"/>
    <property type="match status" value="1"/>
</dbReference>
<evidence type="ECO:0000256" key="8">
    <source>
        <dbReference type="ARBA" id="ARBA00022840"/>
    </source>
</evidence>
<dbReference type="InterPro" id="IPR005999">
    <property type="entry name" value="Glycerol_kin"/>
</dbReference>
<evidence type="ECO:0000256" key="1">
    <source>
        <dbReference type="ARBA" id="ARBA00005190"/>
    </source>
</evidence>
<keyword evidence="15" id="KW-1185">Reference proteome</keyword>
<dbReference type="PIRSF" id="PIRSF000538">
    <property type="entry name" value="GlpK"/>
    <property type="match status" value="1"/>
</dbReference>
<dbReference type="GO" id="GO:0004370">
    <property type="term" value="F:glycerol kinase activity"/>
    <property type="evidence" value="ECO:0007669"/>
    <property type="project" value="UniProtKB-EC"/>
</dbReference>
<dbReference type="PROSITE" id="PS00933">
    <property type="entry name" value="FGGY_KINASES_1"/>
    <property type="match status" value="1"/>
</dbReference>
<dbReference type="PANTHER" id="PTHR10196:SF69">
    <property type="entry name" value="GLYCEROL KINASE"/>
    <property type="match status" value="1"/>
</dbReference>
<protein>
    <recommendedName>
        <fullName evidence="11">Probable glycerol kinase</fullName>
        <ecNumber evidence="3">2.7.1.30</ecNumber>
    </recommendedName>
    <alternativeName>
        <fullName evidence="9">ATP:glycerol 3-phosphotransferase</fullName>
    </alternativeName>
</protein>
<evidence type="ECO:0000256" key="10">
    <source>
        <dbReference type="ARBA" id="ARBA00052101"/>
    </source>
</evidence>
<dbReference type="AlphaFoldDB" id="A0A914XJM1"/>
<sequence length="502" mass="54907">MVLIGSIDQGTSSTRFFIFESDTAQVLFHHQIELKQSFPHNGWVEMDPKELLSTTQECIEVTCKKLVESGKSLSDVKAVGVTNQRETSIVWDKVTGEPLFNAIVWLDARTADLAEQLTKKTPNNNKDHFRSIAGLPIHPYFSALKVKWMIDNVPEVKNAVDQDRALFGNVDSWLIWKLTGGTHVTDVSNASRTLLFDIAKRQWSAELCDFFGVPMGILPKICSSAEVYGSIKDGALKDVVISGCLGDQQSALVGQNCVAAGMAKNTYGTGAFMLCNTGTDMIVSKSGLLTTVAFQLGAEEPVFYALEGSGSIGGTVVRWLRDNLGIINASDDVESLAQLVDTTSGVYFVPCFTGLYTPYWDPKARGTICGLTQFTTKEHIVRAALEASCFQTREMLDAIQQDFGKKLQLLKVDGGMTKNALLMQMQADILGFDVVRANMPEVTGWGAAVAAAIGIGALKVSDYCNRSDTSAQVFHSTSEQHTREEKLKQWKNAVQRSLAWAT</sequence>
<evidence type="ECO:0000256" key="4">
    <source>
        <dbReference type="ARBA" id="ARBA00022679"/>
    </source>
</evidence>
<name>A0A914XJM1_9BILA</name>
<keyword evidence="7" id="KW-0319">Glycerol metabolism</keyword>
<keyword evidence="6 12" id="KW-0418">Kinase</keyword>
<evidence type="ECO:0000313" key="16">
    <source>
        <dbReference type="WBParaSite" id="PSAMB.scaffold903size77254.g9608.t1"/>
    </source>
</evidence>
<dbReference type="FunFam" id="3.30.420.40:FF:000177">
    <property type="entry name" value="Glycerol kinase"/>
    <property type="match status" value="1"/>
</dbReference>
<proteinExistence type="inferred from homology"/>
<dbReference type="Pfam" id="PF00370">
    <property type="entry name" value="FGGY_N"/>
    <property type="match status" value="1"/>
</dbReference>
<keyword evidence="8" id="KW-0067">ATP-binding</keyword>
<dbReference type="NCBIfam" id="NF000756">
    <property type="entry name" value="PRK00047.1"/>
    <property type="match status" value="1"/>
</dbReference>
<comment type="pathway">
    <text evidence="1">Polyol metabolism; glycerol degradation via glycerol kinase pathway; sn-glycerol 3-phosphate from glycerol: step 1/1.</text>
</comment>
<dbReference type="InterPro" id="IPR018484">
    <property type="entry name" value="FGGY_N"/>
</dbReference>
<evidence type="ECO:0000256" key="5">
    <source>
        <dbReference type="ARBA" id="ARBA00022741"/>
    </source>
</evidence>
<dbReference type="GO" id="GO:0005524">
    <property type="term" value="F:ATP binding"/>
    <property type="evidence" value="ECO:0007669"/>
    <property type="project" value="UniProtKB-KW"/>
</dbReference>
<dbReference type="InterPro" id="IPR018483">
    <property type="entry name" value="Carb_kinase_FGGY_CS"/>
</dbReference>
<dbReference type="Proteomes" id="UP000887566">
    <property type="component" value="Unplaced"/>
</dbReference>
<dbReference type="EC" id="2.7.1.30" evidence="3"/>
<keyword evidence="5" id="KW-0547">Nucleotide-binding</keyword>
<dbReference type="PANTHER" id="PTHR10196">
    <property type="entry name" value="SUGAR KINASE"/>
    <property type="match status" value="1"/>
</dbReference>
<dbReference type="GO" id="GO:0006641">
    <property type="term" value="P:triglyceride metabolic process"/>
    <property type="evidence" value="ECO:0007669"/>
    <property type="project" value="TreeGrafter"/>
</dbReference>
<evidence type="ECO:0000256" key="11">
    <source>
        <dbReference type="ARBA" id="ARBA00071571"/>
    </source>
</evidence>
<dbReference type="InterPro" id="IPR042018">
    <property type="entry name" value="GK1-3_metazoan-type"/>
</dbReference>
<feature type="domain" description="Carbohydrate kinase FGGY C-terminal" evidence="14">
    <location>
        <begin position="264"/>
        <end position="453"/>
    </location>
</feature>
<dbReference type="GO" id="GO:0006071">
    <property type="term" value="P:glycerol metabolic process"/>
    <property type="evidence" value="ECO:0007669"/>
    <property type="project" value="UniProtKB-KW"/>
</dbReference>
<dbReference type="NCBIfam" id="TIGR01311">
    <property type="entry name" value="glycerol_kin"/>
    <property type="match status" value="1"/>
</dbReference>
<dbReference type="InterPro" id="IPR000577">
    <property type="entry name" value="Carb_kinase_FGGY"/>
</dbReference>
<dbReference type="Gene3D" id="3.30.420.40">
    <property type="match status" value="2"/>
</dbReference>
<dbReference type="SUPFAM" id="SSF53067">
    <property type="entry name" value="Actin-like ATPase domain"/>
    <property type="match status" value="2"/>
</dbReference>
<dbReference type="GO" id="GO:0005739">
    <property type="term" value="C:mitochondrion"/>
    <property type="evidence" value="ECO:0007669"/>
    <property type="project" value="TreeGrafter"/>
</dbReference>
<keyword evidence="4 12" id="KW-0808">Transferase</keyword>
<comment type="catalytic activity">
    <reaction evidence="10">
        <text>glycerol + ATP = sn-glycerol 3-phosphate + ADP + H(+)</text>
        <dbReference type="Rhea" id="RHEA:21644"/>
        <dbReference type="ChEBI" id="CHEBI:15378"/>
        <dbReference type="ChEBI" id="CHEBI:17754"/>
        <dbReference type="ChEBI" id="CHEBI:30616"/>
        <dbReference type="ChEBI" id="CHEBI:57597"/>
        <dbReference type="ChEBI" id="CHEBI:456216"/>
        <dbReference type="EC" id="2.7.1.30"/>
    </reaction>
</comment>
<dbReference type="InterPro" id="IPR018485">
    <property type="entry name" value="FGGY_C"/>
</dbReference>
<evidence type="ECO:0000259" key="14">
    <source>
        <dbReference type="Pfam" id="PF02782"/>
    </source>
</evidence>
<reference evidence="16" key="1">
    <citation type="submission" date="2022-11" db="UniProtKB">
        <authorList>
            <consortium name="WormBaseParasite"/>
        </authorList>
    </citation>
    <scope>IDENTIFICATION</scope>
</reference>
<evidence type="ECO:0000256" key="3">
    <source>
        <dbReference type="ARBA" id="ARBA00012099"/>
    </source>
</evidence>
<accession>A0A914XJM1</accession>